<dbReference type="PROSITE" id="PS50943">
    <property type="entry name" value="HTH_CROC1"/>
    <property type="match status" value="1"/>
</dbReference>
<dbReference type="SUPFAM" id="SSF51306">
    <property type="entry name" value="LexA/Signal peptidase"/>
    <property type="match status" value="1"/>
</dbReference>
<organism evidence="5 6">
    <name type="scientific">Enterocloster bolteae</name>
    <dbReference type="NCBI Taxonomy" id="208479"/>
    <lineage>
        <taxon>Bacteria</taxon>
        <taxon>Bacillati</taxon>
        <taxon>Bacillota</taxon>
        <taxon>Clostridia</taxon>
        <taxon>Lachnospirales</taxon>
        <taxon>Lachnospiraceae</taxon>
        <taxon>Enterocloster</taxon>
    </lineage>
</organism>
<evidence type="ECO:0000256" key="2">
    <source>
        <dbReference type="ARBA" id="ARBA00023125"/>
    </source>
</evidence>
<dbReference type="Proteomes" id="UP000284543">
    <property type="component" value="Unassembled WGS sequence"/>
</dbReference>
<dbReference type="Pfam" id="PF00717">
    <property type="entry name" value="Peptidase_S24"/>
    <property type="match status" value="1"/>
</dbReference>
<dbReference type="Gene3D" id="1.10.260.40">
    <property type="entry name" value="lambda repressor-like DNA-binding domains"/>
    <property type="match status" value="1"/>
</dbReference>
<dbReference type="InterPro" id="IPR036286">
    <property type="entry name" value="LexA/Signal_pep-like_sf"/>
</dbReference>
<dbReference type="InterPro" id="IPR010982">
    <property type="entry name" value="Lambda_DNA-bd_dom_sf"/>
</dbReference>
<dbReference type="AlphaFoldDB" id="A0A412Z6J7"/>
<dbReference type="PANTHER" id="PTHR40661">
    <property type="match status" value="1"/>
</dbReference>
<reference evidence="5 6" key="1">
    <citation type="submission" date="2018-08" db="EMBL/GenBank/DDBJ databases">
        <title>A genome reference for cultivated species of the human gut microbiota.</title>
        <authorList>
            <person name="Zou Y."/>
            <person name="Xue W."/>
            <person name="Luo G."/>
        </authorList>
    </citation>
    <scope>NUCLEOTIDE SEQUENCE [LARGE SCALE GENOMIC DNA]</scope>
    <source>
        <strain evidence="5 6">AF14-18</strain>
    </source>
</reference>
<dbReference type="GO" id="GO:0003677">
    <property type="term" value="F:DNA binding"/>
    <property type="evidence" value="ECO:0007669"/>
    <property type="project" value="UniProtKB-KW"/>
</dbReference>
<proteinExistence type="predicted"/>
<dbReference type="RefSeq" id="WP_117457278.1">
    <property type="nucleotide sequence ID" value="NZ_QRZM01000005.1"/>
</dbReference>
<dbReference type="EMBL" id="QRZM01000005">
    <property type="protein sequence ID" value="RGV75637.1"/>
    <property type="molecule type" value="Genomic_DNA"/>
</dbReference>
<evidence type="ECO:0000259" key="4">
    <source>
        <dbReference type="PROSITE" id="PS50943"/>
    </source>
</evidence>
<evidence type="ECO:0000313" key="6">
    <source>
        <dbReference type="Proteomes" id="UP000284543"/>
    </source>
</evidence>
<dbReference type="CDD" id="cd06529">
    <property type="entry name" value="S24_LexA-like"/>
    <property type="match status" value="1"/>
</dbReference>
<name>A0A412Z6J7_9FIRM</name>
<feature type="domain" description="HTH cro/C1-type" evidence="4">
    <location>
        <begin position="12"/>
        <end position="69"/>
    </location>
</feature>
<gene>
    <name evidence="5" type="ORF">DWW02_15200</name>
</gene>
<evidence type="ECO:0000313" key="5">
    <source>
        <dbReference type="EMBL" id="RGV75637.1"/>
    </source>
</evidence>
<dbReference type="Gene3D" id="2.10.109.10">
    <property type="entry name" value="Umud Fragment, subunit A"/>
    <property type="match status" value="1"/>
</dbReference>
<dbReference type="InterPro" id="IPR015927">
    <property type="entry name" value="Peptidase_S24_S26A/B/C"/>
</dbReference>
<dbReference type="InterPro" id="IPR001387">
    <property type="entry name" value="Cro/C1-type_HTH"/>
</dbReference>
<keyword evidence="3" id="KW-0804">Transcription</keyword>
<sequence length="244" mass="27510">MRAFGEVLVENRKRKGYSQADLVDLLAQEGIEVTTKAVSKWENLTREPSLHTILTVCQILDIEDIYEEFLGENPFDHVMENLNEDGKAKIIEFANLLRASRKYLPHRADIIPFENYQPIAVEPASAGTGNYIEDSVKESYNVGHLAPEKTDFGIRISGDSMEPMYHTGDVAWVHKQDSISNGEIGIFYLNGNTYIKELHDGPDGVYLVSLNEKYHPIQIYESDSFKIFGKVIGKCKGAEIPGFH</sequence>
<dbReference type="SUPFAM" id="SSF47413">
    <property type="entry name" value="lambda repressor-like DNA-binding domains"/>
    <property type="match status" value="1"/>
</dbReference>
<dbReference type="PANTHER" id="PTHR40661:SF1">
    <property type="entry name" value="HTH CRO_C1-TYPE DOMAIN-CONTAINING PROTEIN"/>
    <property type="match status" value="1"/>
</dbReference>
<dbReference type="CDD" id="cd00093">
    <property type="entry name" value="HTH_XRE"/>
    <property type="match status" value="1"/>
</dbReference>
<keyword evidence="2" id="KW-0238">DNA-binding</keyword>
<protein>
    <submittedName>
        <fullName evidence="5">LexA family transcriptional regulator</fullName>
    </submittedName>
</protein>
<evidence type="ECO:0000256" key="1">
    <source>
        <dbReference type="ARBA" id="ARBA00023015"/>
    </source>
</evidence>
<dbReference type="InterPro" id="IPR039418">
    <property type="entry name" value="LexA-like"/>
</dbReference>
<comment type="caution">
    <text evidence="5">The sequence shown here is derived from an EMBL/GenBank/DDBJ whole genome shotgun (WGS) entry which is preliminary data.</text>
</comment>
<accession>A0A412Z6J7</accession>
<evidence type="ECO:0000256" key="3">
    <source>
        <dbReference type="ARBA" id="ARBA00023163"/>
    </source>
</evidence>
<keyword evidence="1" id="KW-0805">Transcription regulation</keyword>